<evidence type="ECO:0000256" key="3">
    <source>
        <dbReference type="ARBA" id="ARBA00023180"/>
    </source>
</evidence>
<evidence type="ECO:0000313" key="5">
    <source>
        <dbReference type="EMBL" id="WMN12184.1"/>
    </source>
</evidence>
<evidence type="ECO:0000256" key="2">
    <source>
        <dbReference type="ARBA" id="ARBA00022679"/>
    </source>
</evidence>
<name>A0AA51NBE0_9BACT</name>
<feature type="domain" description="Glycosyltransferase 61 catalytic" evidence="4">
    <location>
        <begin position="140"/>
        <end position="316"/>
    </location>
</feature>
<evidence type="ECO:0000313" key="6">
    <source>
        <dbReference type="Proteomes" id="UP001230496"/>
    </source>
</evidence>
<evidence type="ECO:0000256" key="1">
    <source>
        <dbReference type="ARBA" id="ARBA00022676"/>
    </source>
</evidence>
<keyword evidence="6" id="KW-1185">Reference proteome</keyword>
<protein>
    <submittedName>
        <fullName evidence="5">Glycosyltransferase family 61 protein</fullName>
        <ecNumber evidence="5">2.4.-.-</ecNumber>
    </submittedName>
</protein>
<reference evidence="5 6" key="1">
    <citation type="submission" date="2023-08" db="EMBL/GenBank/DDBJ databases">
        <title>Comparative genomics and taxonomic characterization of three novel marine species of genus Marivirga.</title>
        <authorList>
            <person name="Muhammad N."/>
            <person name="Kim S.-G."/>
        </authorList>
    </citation>
    <scope>NUCLEOTIDE SEQUENCE [LARGE SCALE GENOMIC DNA]</scope>
    <source>
        <strain evidence="5 6">BDSF4-3</strain>
    </source>
</reference>
<sequence>MNKIKKAFSDVLCRITTLNFFIYKKPLFLRTLLSFKETVSFSPKYDKLISPNLNKYFFKFLLNYTEIEHGVIFLKKVRYIPETGIVLKNNKVVLSTILDSLGYLRKSSVFKHLAPFLFGIKYKETPGVFFHLSGNMTYNFFHFLIDSLPRVIDFFELKKTYPDIKLLVNNKKPFTVPYLLLCGVKEVDIFFAKQNLLVSKLFIVNNKFGRSKINNLWAYHVYSKLYLGKMKELLFENLEINSQNFPRRRVYISQFDAGTRIVKNEQEVISMLKNHGFETIVLGKFTVANQIKIIATSEFIVGAHGAGFTNLIYADNCKIIELFPFNRMVQTLYQTHQLGQLNENFHILIEVDEADEAQNIKVNVKELEKVILFHLKEQL</sequence>
<dbReference type="PANTHER" id="PTHR20961">
    <property type="entry name" value="GLYCOSYLTRANSFERASE"/>
    <property type="match status" value="1"/>
</dbReference>
<evidence type="ECO:0000259" key="4">
    <source>
        <dbReference type="Pfam" id="PF04577"/>
    </source>
</evidence>
<dbReference type="Proteomes" id="UP001230496">
    <property type="component" value="Chromosome"/>
</dbReference>
<dbReference type="EC" id="2.4.-.-" evidence="5"/>
<dbReference type="Pfam" id="PF04577">
    <property type="entry name" value="Glyco_transf_61"/>
    <property type="match status" value="1"/>
</dbReference>
<organism evidence="5 6">
    <name type="scientific">Marivirga salinarum</name>
    <dbReference type="NCBI Taxonomy" id="3059078"/>
    <lineage>
        <taxon>Bacteria</taxon>
        <taxon>Pseudomonadati</taxon>
        <taxon>Bacteroidota</taxon>
        <taxon>Cytophagia</taxon>
        <taxon>Cytophagales</taxon>
        <taxon>Marivirgaceae</taxon>
        <taxon>Marivirga</taxon>
    </lineage>
</organism>
<dbReference type="InterPro" id="IPR049625">
    <property type="entry name" value="Glyco_transf_61_cat"/>
</dbReference>
<accession>A0AA51NBE0</accession>
<dbReference type="GO" id="GO:0016757">
    <property type="term" value="F:glycosyltransferase activity"/>
    <property type="evidence" value="ECO:0007669"/>
    <property type="project" value="UniProtKB-KW"/>
</dbReference>
<keyword evidence="2 5" id="KW-0808">Transferase</keyword>
<dbReference type="EMBL" id="CP129971">
    <property type="protein sequence ID" value="WMN12184.1"/>
    <property type="molecule type" value="Genomic_DNA"/>
</dbReference>
<dbReference type="RefSeq" id="WP_308350077.1">
    <property type="nucleotide sequence ID" value="NZ_CP129971.1"/>
</dbReference>
<dbReference type="KEGG" id="msaa:QYS49_32740"/>
<gene>
    <name evidence="5" type="ORF">QYS49_32740</name>
</gene>
<keyword evidence="3" id="KW-0325">Glycoprotein</keyword>
<proteinExistence type="predicted"/>
<dbReference type="AlphaFoldDB" id="A0AA51NBE0"/>
<dbReference type="InterPro" id="IPR007657">
    <property type="entry name" value="Glycosyltransferase_61"/>
</dbReference>
<keyword evidence="1 5" id="KW-0328">Glycosyltransferase</keyword>